<name>V9W088_9RHOB</name>
<organism evidence="1 2">
    <name type="scientific">Leisingera methylohalidivorans DSM 14336</name>
    <dbReference type="NCBI Taxonomy" id="999552"/>
    <lineage>
        <taxon>Bacteria</taxon>
        <taxon>Pseudomonadati</taxon>
        <taxon>Pseudomonadota</taxon>
        <taxon>Alphaproteobacteria</taxon>
        <taxon>Rhodobacterales</taxon>
        <taxon>Roseobacteraceae</taxon>
        <taxon>Leisingera</taxon>
    </lineage>
</organism>
<sequence>MTPASSQKLNRAFPKDVPPTFLVLMKISINGWQMIIGFSKPAVFGEISQNT</sequence>
<gene>
    <name evidence="1" type="ORF">METH_10010</name>
</gene>
<protein>
    <submittedName>
        <fullName evidence="1">Uncharacterized protein</fullName>
    </submittedName>
</protein>
<dbReference type="EMBL" id="CP006773">
    <property type="protein sequence ID" value="AHD03060.1"/>
    <property type="molecule type" value="Genomic_DNA"/>
</dbReference>
<reference evidence="1 2" key="1">
    <citation type="submission" date="2013-09" db="EMBL/GenBank/DDBJ databases">
        <authorList>
            <consortium name="DOE Joint Genome Institute"/>
            <person name="Klenk H.-P."/>
            <person name="Huntemann M."/>
            <person name="Han J."/>
            <person name="Chen A."/>
            <person name="Kyrpides N."/>
            <person name="Mavromatis K."/>
            <person name="Markowitz V."/>
            <person name="Palaniappan K."/>
            <person name="Ivanova N."/>
            <person name="Schaumberg A."/>
            <person name="Pati A."/>
            <person name="Liolios K."/>
            <person name="Nordberg H.P."/>
            <person name="Cantor M.N."/>
            <person name="Hua S.X."/>
            <person name="Woyke T."/>
        </authorList>
    </citation>
    <scope>NUCLEOTIDE SEQUENCE [LARGE SCALE GENOMIC DNA]</scope>
    <source>
        <strain evidence="1 2">DSM 14336</strain>
    </source>
</reference>
<dbReference type="HOGENOM" id="CLU_3100355_0_0_5"/>
<dbReference type="AlphaFoldDB" id="V9W088"/>
<dbReference type="KEGG" id="lmd:METH_10010"/>
<keyword evidence="2" id="KW-1185">Reference proteome</keyword>
<accession>V9W088</accession>
<proteinExistence type="predicted"/>
<evidence type="ECO:0000313" key="1">
    <source>
        <dbReference type="EMBL" id="AHD03060.1"/>
    </source>
</evidence>
<dbReference type="Proteomes" id="UP000018780">
    <property type="component" value="Chromosome"/>
</dbReference>
<evidence type="ECO:0000313" key="2">
    <source>
        <dbReference type="Proteomes" id="UP000018780"/>
    </source>
</evidence>